<feature type="compositionally biased region" description="Basic and acidic residues" evidence="1">
    <location>
        <begin position="92"/>
        <end position="108"/>
    </location>
</feature>
<feature type="compositionally biased region" description="Basic residues" evidence="1">
    <location>
        <begin position="113"/>
        <end position="128"/>
    </location>
</feature>
<dbReference type="EMBL" id="FNKO01000001">
    <property type="protein sequence ID" value="SDQ07609.1"/>
    <property type="molecule type" value="Genomic_DNA"/>
</dbReference>
<feature type="compositionally biased region" description="Polar residues" evidence="1">
    <location>
        <begin position="154"/>
        <end position="167"/>
    </location>
</feature>
<sequence>MKLLDVVVDFSSRAHPKQIGARFFDDSPELPAQARRPHRAPSPEEFRPPEAPPLARDHREHGKSPNRVPGRTRRGRAGGVGERIGRALGHVEAPREPPPDERSPREEPDGVLARRRTRRNGWRDRRHAPRENTAPEIARNHGSPRPVPTDSRRNSAVTSGFAKSTHCSPEAATRAVTHSRVSETSRTRPCNGATGKRARTPVRVVYDRTPANTRNTGRSHRRGRDRLTRTGVWCRLSVPPTVEVCGHVRAVVDRRP</sequence>
<name>A0A1H0XXH8_9ACTN</name>
<dbReference type="Proteomes" id="UP000199301">
    <property type="component" value="Unassembled WGS sequence"/>
</dbReference>
<evidence type="ECO:0000313" key="3">
    <source>
        <dbReference type="Proteomes" id="UP000199301"/>
    </source>
</evidence>
<feature type="region of interest" description="Disordered" evidence="1">
    <location>
        <begin position="12"/>
        <end position="197"/>
    </location>
</feature>
<accession>A0A1H0XXH8</accession>
<protein>
    <submittedName>
        <fullName evidence="2">Uncharacterized protein</fullName>
    </submittedName>
</protein>
<dbReference type="AlphaFoldDB" id="A0A1H0XXH8"/>
<proteinExistence type="predicted"/>
<organism evidence="2 3">
    <name type="scientific">Actinopolyspora saharensis</name>
    <dbReference type="NCBI Taxonomy" id="995062"/>
    <lineage>
        <taxon>Bacteria</taxon>
        <taxon>Bacillati</taxon>
        <taxon>Actinomycetota</taxon>
        <taxon>Actinomycetes</taxon>
        <taxon>Actinopolysporales</taxon>
        <taxon>Actinopolysporaceae</taxon>
        <taxon>Actinopolyspora</taxon>
    </lineage>
</organism>
<keyword evidence="3" id="KW-1185">Reference proteome</keyword>
<reference evidence="3" key="1">
    <citation type="submission" date="2016-10" db="EMBL/GenBank/DDBJ databases">
        <authorList>
            <person name="Varghese N."/>
            <person name="Submissions S."/>
        </authorList>
    </citation>
    <scope>NUCLEOTIDE SEQUENCE [LARGE SCALE GENOMIC DNA]</scope>
    <source>
        <strain evidence="3">DSM 45459</strain>
    </source>
</reference>
<dbReference type="STRING" id="995062.SAMN04489718_0084"/>
<evidence type="ECO:0000256" key="1">
    <source>
        <dbReference type="SAM" id="MobiDB-lite"/>
    </source>
</evidence>
<evidence type="ECO:0000313" key="2">
    <source>
        <dbReference type="EMBL" id="SDQ07609.1"/>
    </source>
</evidence>
<gene>
    <name evidence="2" type="ORF">SAMN04489718_0084</name>
</gene>